<dbReference type="Gene3D" id="1.10.630.10">
    <property type="entry name" value="Cytochrome P450"/>
    <property type="match status" value="1"/>
</dbReference>
<evidence type="ECO:0000256" key="3">
    <source>
        <dbReference type="ARBA" id="ARBA00022723"/>
    </source>
</evidence>
<dbReference type="Proteomes" id="UP000697710">
    <property type="component" value="Unassembled WGS sequence"/>
</dbReference>
<gene>
    <name evidence="8" type="ORF">KC729_03785</name>
</gene>
<dbReference type="GO" id="GO:0004497">
    <property type="term" value="F:monooxygenase activity"/>
    <property type="evidence" value="ECO:0007669"/>
    <property type="project" value="UniProtKB-KW"/>
</dbReference>
<feature type="binding site" description="axial binding residue" evidence="7">
    <location>
        <position position="390"/>
    </location>
    <ligand>
        <name>heme</name>
        <dbReference type="ChEBI" id="CHEBI:30413"/>
    </ligand>
    <ligandPart>
        <name>Fe</name>
        <dbReference type="ChEBI" id="CHEBI:18248"/>
    </ligandPart>
</feature>
<dbReference type="GO" id="GO:0016125">
    <property type="term" value="P:sterol metabolic process"/>
    <property type="evidence" value="ECO:0007669"/>
    <property type="project" value="TreeGrafter"/>
</dbReference>
<dbReference type="GO" id="GO:0005506">
    <property type="term" value="F:iron ion binding"/>
    <property type="evidence" value="ECO:0007669"/>
    <property type="project" value="InterPro"/>
</dbReference>
<dbReference type="GO" id="GO:0016705">
    <property type="term" value="F:oxidoreductase activity, acting on paired donors, with incorporation or reduction of molecular oxygen"/>
    <property type="evidence" value="ECO:0007669"/>
    <property type="project" value="InterPro"/>
</dbReference>
<name>A0A956RPJ4_UNCEI</name>
<keyword evidence="5 7" id="KW-0408">Iron</keyword>
<keyword evidence="6" id="KW-0503">Monooxygenase</keyword>
<comment type="caution">
    <text evidence="8">The sequence shown here is derived from an EMBL/GenBank/DDBJ whole genome shotgun (WGS) entry which is preliminary data.</text>
</comment>
<protein>
    <submittedName>
        <fullName evidence="8">Cytochrome P450</fullName>
    </submittedName>
</protein>
<comment type="similarity">
    <text evidence="1">Belongs to the cytochrome P450 family.</text>
</comment>
<evidence type="ECO:0000256" key="7">
    <source>
        <dbReference type="PIRSR" id="PIRSR602403-1"/>
    </source>
</evidence>
<dbReference type="PANTHER" id="PTHR24286:SF384">
    <property type="entry name" value="P450, PUTATIVE (EUROFUNG)-RELATED"/>
    <property type="match status" value="1"/>
</dbReference>
<evidence type="ECO:0000256" key="6">
    <source>
        <dbReference type="ARBA" id="ARBA00023033"/>
    </source>
</evidence>
<dbReference type="Pfam" id="PF00067">
    <property type="entry name" value="p450"/>
    <property type="match status" value="1"/>
</dbReference>
<comment type="cofactor">
    <cofactor evidence="7">
        <name>heme</name>
        <dbReference type="ChEBI" id="CHEBI:30413"/>
    </cofactor>
</comment>
<evidence type="ECO:0000256" key="4">
    <source>
        <dbReference type="ARBA" id="ARBA00023002"/>
    </source>
</evidence>
<keyword evidence="4" id="KW-0560">Oxidoreductase</keyword>
<sequence>MAPMQAPLPPGTRGLPGIGETLPFLRDGFGFIEERLARHGPVFRTNLLGKNAVVIAGPDASRAWIDPEKVERDRAMPANVQEIFGGRSLPLLDDAEHRARKQQVLAGFNHAALADYASQMQPLMRTALESWSDPGAPTRGVDALKRLAIDVIGRNVLGLEAGARLDALRESYGVLTLGMTALPVPVPGSKYRRALAARDRILQILREEVARVRAEPGAACGLSRMLEAQAEDGSRLSDDSAVLELHHVVIAGYIVFAELVRVMQELARDGEIRRRIRSELDEVVPRGEITTADLRRLPFTLQVVKESKRLTPIVSVVFGKARTDFELAGRRIPRGWMLLWAPHSSMLWPSAFAEPRRFDPDRFSAERDEGADEEIIYVPQGPGRALGHKCPGVDYATLIMQVFLAHLVRDHEWEIPDQDMTMSWDRIPPEPRDGLLFRLHRRAVA</sequence>
<dbReference type="InterPro" id="IPR036396">
    <property type="entry name" value="Cyt_P450_sf"/>
</dbReference>
<proteinExistence type="inferred from homology"/>
<reference evidence="8" key="2">
    <citation type="journal article" date="2021" name="Microbiome">
        <title>Successional dynamics and alternative stable states in a saline activated sludge microbial community over 9 years.</title>
        <authorList>
            <person name="Wang Y."/>
            <person name="Ye J."/>
            <person name="Ju F."/>
            <person name="Liu L."/>
            <person name="Boyd J.A."/>
            <person name="Deng Y."/>
            <person name="Parks D.H."/>
            <person name="Jiang X."/>
            <person name="Yin X."/>
            <person name="Woodcroft B.J."/>
            <person name="Tyson G.W."/>
            <person name="Hugenholtz P."/>
            <person name="Polz M.F."/>
            <person name="Zhang T."/>
        </authorList>
    </citation>
    <scope>NUCLEOTIDE SEQUENCE</scope>
    <source>
        <strain evidence="8">HKST-UBA01</strain>
    </source>
</reference>
<dbReference type="EMBL" id="JAGQHR010000066">
    <property type="protein sequence ID" value="MCA9726779.1"/>
    <property type="molecule type" value="Genomic_DNA"/>
</dbReference>
<dbReference type="GO" id="GO:0020037">
    <property type="term" value="F:heme binding"/>
    <property type="evidence" value="ECO:0007669"/>
    <property type="project" value="InterPro"/>
</dbReference>
<keyword evidence="2 7" id="KW-0349">Heme</keyword>
<dbReference type="SUPFAM" id="SSF48264">
    <property type="entry name" value="Cytochrome P450"/>
    <property type="match status" value="1"/>
</dbReference>
<dbReference type="AlphaFoldDB" id="A0A956RPJ4"/>
<organism evidence="8 9">
    <name type="scientific">Eiseniibacteriota bacterium</name>
    <dbReference type="NCBI Taxonomy" id="2212470"/>
    <lineage>
        <taxon>Bacteria</taxon>
        <taxon>Candidatus Eiseniibacteriota</taxon>
    </lineage>
</organism>
<evidence type="ECO:0000256" key="2">
    <source>
        <dbReference type="ARBA" id="ARBA00022617"/>
    </source>
</evidence>
<evidence type="ECO:0000313" key="9">
    <source>
        <dbReference type="Proteomes" id="UP000697710"/>
    </source>
</evidence>
<reference evidence="8" key="1">
    <citation type="submission" date="2020-04" db="EMBL/GenBank/DDBJ databases">
        <authorList>
            <person name="Zhang T."/>
        </authorList>
    </citation>
    <scope>NUCLEOTIDE SEQUENCE</scope>
    <source>
        <strain evidence="8">HKST-UBA01</strain>
    </source>
</reference>
<evidence type="ECO:0000313" key="8">
    <source>
        <dbReference type="EMBL" id="MCA9726779.1"/>
    </source>
</evidence>
<dbReference type="PANTHER" id="PTHR24286">
    <property type="entry name" value="CYTOCHROME P450 26"/>
    <property type="match status" value="1"/>
</dbReference>
<evidence type="ECO:0000256" key="1">
    <source>
        <dbReference type="ARBA" id="ARBA00010617"/>
    </source>
</evidence>
<evidence type="ECO:0000256" key="5">
    <source>
        <dbReference type="ARBA" id="ARBA00023004"/>
    </source>
</evidence>
<accession>A0A956RPJ4</accession>
<dbReference type="InterPro" id="IPR001128">
    <property type="entry name" value="Cyt_P450"/>
</dbReference>
<keyword evidence="3 7" id="KW-0479">Metal-binding</keyword>
<dbReference type="PRINTS" id="PR00465">
    <property type="entry name" value="EP450IV"/>
</dbReference>
<dbReference type="InterPro" id="IPR002403">
    <property type="entry name" value="Cyt_P450_E_grp-IV"/>
</dbReference>